<dbReference type="PANTHER" id="PTHR10492:SF78">
    <property type="entry name" value="ATP-DEPENDENT DNA HELICASE"/>
    <property type="match status" value="1"/>
</dbReference>
<dbReference type="CDD" id="cd18809">
    <property type="entry name" value="SF1_C_RecD"/>
    <property type="match status" value="1"/>
</dbReference>
<organism evidence="5">
    <name type="scientific">Glycine max</name>
    <name type="common">Soybean</name>
    <name type="synonym">Glycine hispida</name>
    <dbReference type="NCBI Taxonomy" id="3847"/>
    <lineage>
        <taxon>Eukaryota</taxon>
        <taxon>Viridiplantae</taxon>
        <taxon>Streptophyta</taxon>
        <taxon>Embryophyta</taxon>
        <taxon>Tracheophyta</taxon>
        <taxon>Spermatophyta</taxon>
        <taxon>Magnoliopsida</taxon>
        <taxon>eudicotyledons</taxon>
        <taxon>Gunneridae</taxon>
        <taxon>Pentapetalae</taxon>
        <taxon>rosids</taxon>
        <taxon>fabids</taxon>
        <taxon>Fabales</taxon>
        <taxon>Fabaceae</taxon>
        <taxon>Papilionoideae</taxon>
        <taxon>50 kb inversion clade</taxon>
        <taxon>NPAAA clade</taxon>
        <taxon>indigoferoid/millettioid clade</taxon>
        <taxon>Phaseoleae</taxon>
        <taxon>Glycine</taxon>
        <taxon>Glycine subgen. Soja</taxon>
    </lineage>
</organism>
<dbReference type="GO" id="GO:0006281">
    <property type="term" value="P:DNA repair"/>
    <property type="evidence" value="ECO:0007669"/>
    <property type="project" value="UniProtKB-KW"/>
</dbReference>
<keyword evidence="7" id="KW-1185">Reference proteome</keyword>
<feature type="domain" description="DNA helicase Pif1-like 2B" evidence="4">
    <location>
        <begin position="1075"/>
        <end position="1121"/>
    </location>
</feature>
<dbReference type="Pfam" id="PF14214">
    <property type="entry name" value="Helitron_like_N"/>
    <property type="match status" value="2"/>
</dbReference>
<name>A0A0R0KFY9_SOYBN</name>
<dbReference type="Gramene" id="KRH63187">
    <property type="protein sequence ID" value="KRH63187"/>
    <property type="gene ID" value="GLYMA_04G160600"/>
</dbReference>
<evidence type="ECO:0000313" key="5">
    <source>
        <dbReference type="EMBL" id="KRH63187.1"/>
    </source>
</evidence>
<feature type="domain" description="DNA helicase Pif1-like DEAD-box helicase" evidence="2">
    <location>
        <begin position="808"/>
        <end position="967"/>
    </location>
</feature>
<keyword evidence="1" id="KW-0234">DNA repair</keyword>
<dbReference type="GO" id="GO:0000723">
    <property type="term" value="P:telomere maintenance"/>
    <property type="evidence" value="ECO:0007669"/>
    <property type="project" value="InterPro"/>
</dbReference>
<dbReference type="Proteomes" id="UP000008827">
    <property type="component" value="Chromosome 4"/>
</dbReference>
<reference evidence="5 6" key="1">
    <citation type="journal article" date="2010" name="Nature">
        <title>Genome sequence of the palaeopolyploid soybean.</title>
        <authorList>
            <person name="Schmutz J."/>
            <person name="Cannon S.B."/>
            <person name="Schlueter J."/>
            <person name="Ma J."/>
            <person name="Mitros T."/>
            <person name="Nelson W."/>
            <person name="Hyten D.L."/>
            <person name="Song Q."/>
            <person name="Thelen J.J."/>
            <person name="Cheng J."/>
            <person name="Xu D."/>
            <person name="Hellsten U."/>
            <person name="May G.D."/>
            <person name="Yu Y."/>
            <person name="Sakurai T."/>
            <person name="Umezawa T."/>
            <person name="Bhattacharyya M.K."/>
            <person name="Sandhu D."/>
            <person name="Valliyodan B."/>
            <person name="Lindquist E."/>
            <person name="Peto M."/>
            <person name="Grant D."/>
            <person name="Shu S."/>
            <person name="Goodstein D."/>
            <person name="Barry K."/>
            <person name="Futrell-Griggs M."/>
            <person name="Abernathy B."/>
            <person name="Du J."/>
            <person name="Tian Z."/>
            <person name="Zhu L."/>
            <person name="Gill N."/>
            <person name="Joshi T."/>
            <person name="Libault M."/>
            <person name="Sethuraman A."/>
            <person name="Zhang X.-C."/>
            <person name="Shinozaki K."/>
            <person name="Nguyen H.T."/>
            <person name="Wing R.A."/>
            <person name="Cregan P."/>
            <person name="Specht J."/>
            <person name="Grimwood J."/>
            <person name="Rokhsar D."/>
            <person name="Stacey G."/>
            <person name="Shoemaker R.C."/>
            <person name="Jackson S.A."/>
        </authorList>
    </citation>
    <scope>NUCLEOTIDE SEQUENCE</scope>
    <source>
        <strain evidence="6">cv. Williams 82</strain>
        <tissue evidence="5">Callus</tissue>
    </source>
</reference>
<reference evidence="6" key="2">
    <citation type="submission" date="2018-02" db="UniProtKB">
        <authorList>
            <consortium name="EnsemblPlants"/>
        </authorList>
    </citation>
    <scope>IDENTIFICATION</scope>
    <source>
        <strain evidence="6">Williams 82</strain>
    </source>
</reference>
<keyword evidence="1" id="KW-0347">Helicase</keyword>
<accession>A0A0R0KFY9</accession>
<feature type="domain" description="Helitron helicase-like" evidence="3">
    <location>
        <begin position="294"/>
        <end position="362"/>
    </location>
</feature>
<dbReference type="PaxDb" id="3847-GLYMA04G32217.1"/>
<dbReference type="AlphaFoldDB" id="A0A0R0KFY9"/>
<reference evidence="5" key="3">
    <citation type="submission" date="2018-07" db="EMBL/GenBank/DDBJ databases">
        <title>WGS assembly of Glycine max.</title>
        <authorList>
            <person name="Schmutz J."/>
            <person name="Cannon S."/>
            <person name="Schlueter J."/>
            <person name="Ma J."/>
            <person name="Mitros T."/>
            <person name="Nelson W."/>
            <person name="Hyten D."/>
            <person name="Song Q."/>
            <person name="Thelen J."/>
            <person name="Cheng J."/>
            <person name="Xu D."/>
            <person name="Hellsten U."/>
            <person name="May G."/>
            <person name="Yu Y."/>
            <person name="Sakurai T."/>
            <person name="Umezawa T."/>
            <person name="Bhattacharyya M."/>
            <person name="Sandhu D."/>
            <person name="Valliyodan B."/>
            <person name="Lindquist E."/>
            <person name="Peto M."/>
            <person name="Grant D."/>
            <person name="Shu S."/>
            <person name="Goodstein D."/>
            <person name="Barry K."/>
            <person name="Futrell-Griggs M."/>
            <person name="Abernathy B."/>
            <person name="Du J."/>
            <person name="Tian Z."/>
            <person name="Zhu L."/>
            <person name="Gill N."/>
            <person name="Joshi T."/>
            <person name="Libault M."/>
            <person name="Sethuraman A."/>
            <person name="Zhang X."/>
            <person name="Shinozaki K."/>
            <person name="Nguyen H."/>
            <person name="Wing R."/>
            <person name="Cregan P."/>
            <person name="Specht J."/>
            <person name="Grimwood J."/>
            <person name="Rokhsar D."/>
            <person name="Stacey G."/>
            <person name="Shoemaker R."/>
            <person name="Jackson S."/>
        </authorList>
    </citation>
    <scope>NUCLEOTIDE SEQUENCE</scope>
    <source>
        <tissue evidence="5">Callus</tissue>
    </source>
</reference>
<keyword evidence="1" id="KW-0067">ATP-binding</keyword>
<evidence type="ECO:0000259" key="4">
    <source>
        <dbReference type="Pfam" id="PF21530"/>
    </source>
</evidence>
<dbReference type="EnsemblPlants" id="KRH63187">
    <property type="protein sequence ID" value="KRH63187"/>
    <property type="gene ID" value="GLYMA_04G160600"/>
</dbReference>
<proteinExistence type="inferred from homology"/>
<comment type="catalytic activity">
    <reaction evidence="1">
        <text>ATP + H2O = ADP + phosphate + H(+)</text>
        <dbReference type="Rhea" id="RHEA:13065"/>
        <dbReference type="ChEBI" id="CHEBI:15377"/>
        <dbReference type="ChEBI" id="CHEBI:15378"/>
        <dbReference type="ChEBI" id="CHEBI:30616"/>
        <dbReference type="ChEBI" id="CHEBI:43474"/>
        <dbReference type="ChEBI" id="CHEBI:456216"/>
        <dbReference type="EC" id="5.6.2.3"/>
    </reaction>
</comment>
<dbReference type="GO" id="GO:0043139">
    <property type="term" value="F:5'-3' DNA helicase activity"/>
    <property type="evidence" value="ECO:0007669"/>
    <property type="project" value="UniProtKB-EC"/>
</dbReference>
<dbReference type="InterPro" id="IPR049163">
    <property type="entry name" value="Pif1-like_2B_dom"/>
</dbReference>
<keyword evidence="1" id="KW-0233">DNA recombination</keyword>
<keyword evidence="1" id="KW-0378">Hydrolase</keyword>
<comment type="similarity">
    <text evidence="1">Belongs to the helicase family.</text>
</comment>
<dbReference type="InParanoid" id="A0A0R0KFY9"/>
<keyword evidence="1" id="KW-0227">DNA damage</keyword>
<dbReference type="PANTHER" id="PTHR10492">
    <property type="match status" value="1"/>
</dbReference>
<feature type="domain" description="Helitron helicase-like" evidence="3">
    <location>
        <begin position="242"/>
        <end position="293"/>
    </location>
</feature>
<dbReference type="GO" id="GO:0005524">
    <property type="term" value="F:ATP binding"/>
    <property type="evidence" value="ECO:0007669"/>
    <property type="project" value="UniProtKB-KW"/>
</dbReference>
<dbReference type="InterPro" id="IPR025476">
    <property type="entry name" value="Helitron_helicase-like"/>
</dbReference>
<dbReference type="Gene3D" id="3.40.50.300">
    <property type="entry name" value="P-loop containing nucleotide triphosphate hydrolases"/>
    <property type="match status" value="1"/>
</dbReference>
<gene>
    <name evidence="5" type="ORF">GLYMA_04G160600</name>
</gene>
<evidence type="ECO:0000259" key="2">
    <source>
        <dbReference type="Pfam" id="PF05970"/>
    </source>
</evidence>
<keyword evidence="1" id="KW-0547">Nucleotide-binding</keyword>
<dbReference type="EMBL" id="CM000837">
    <property type="protein sequence ID" value="KRH63187.1"/>
    <property type="molecule type" value="Genomic_DNA"/>
</dbReference>
<sequence>MQCRHCNAKIWYNERISKDKNTTSPKFSLCCGDGNVELPLLQNPPKYLERLLFDDNASDSKNYQCNIQTYNMMFAFTSAGIKLDKSINETRGPPTIRIQGQPCHRIGSLLPMPGKQPKFAQLYIFDTFRMARDRLADSQLDNVKLRLIAGREKYGRTYNLPNVSEVVALIVGDFDADSKRDTIVETQNGELQRIHELQSSYLGLQYPLLFPYGEDGYRPNILHRCTSSSRKRKRNRLTMREWFAYRLQSRSNEAQTLLHSRKLFQQFIVEAYTMVESERLSYIRNNQKKLRVDNHVGFPNLFITLTCNPNWPEIRRVLAPLNLKATDRPDLISHVFRLKYEQMLFDLTKKHLLGKVVAYEFAINVDFLTCIYCLHPNNKYSSSDEIDQIISTEIPSHENDPELYTLVQNHMVHGPCGILQSKSPCMKEGKCSRFYPKMFQPQTVLDSNGYPIYRRRNDGCTISKNGFIIDNRYIVPYNAKLLRKYQAHINIEWCNQNTSIKYLFKYINKGYDRVTVVVVYDANGALENPITQNDEIKEYVDYRYISPCEATWRIFGFPIHARKPVVERLHFHLPGQHSVLYEDDDDIDDILSKPSISDSKFLAWMNSNKCFSEGRNLTYSQFVSKFMYNQKARSWNLRKKGNTIDRLIWVQPTTGVLYPTYREACFAMGFLQDDREFVEAIKEAKDWGTANYLRKLFVLMLLTSVITKPEELWNQTRNWLAEDIAYHYKKTTMNTELDIDDEQLKNLTLLEIEKLLRANQKSLKDYPTMPYPEGANPAWCLENSLILSELNYNNDEARSEFKNLFSSMTDEQKQIYHKIMQAVNNNEGGMFFLYGYGGTGKTYIWRTLASSLRAKNQIIIMVASSGIASLLFPVGRTTHSKFKIYVPIFEDSTCNILQGSQLAELLNQTNLIIWDEAPMAHKYCFQALDQSKVIVFGGDFRQILPVIPRGSRSDIINATINSLYLWPSYIGDGVIGNQNDGYATVEIPEYLLITEYNDPIDAIVRSAFPYLYQHHSNPEFFKCRAILASTNETIEEVNDYILSLIPGEQMEYLSYDYIEKSETIDSWHFQSITTEFLNSLNTFGLPNHCIKLKIDSPIMLLRNLDQTQGLCNGTRLVVTRLVKHVIAAEIISGKNLGHNVYIPRMSMSHSQSPWPFKLLRRQFPIMLSYAMTINKSQGQSLSMVGLYLPKPVFSHGQLYVALSRVNSRQGLRVLIHDKDQKSMTSTTNVVFKEVFKNLIR</sequence>
<evidence type="ECO:0000256" key="1">
    <source>
        <dbReference type="RuleBase" id="RU363044"/>
    </source>
</evidence>
<dbReference type="InterPro" id="IPR027417">
    <property type="entry name" value="P-loop_NTPase"/>
</dbReference>
<comment type="cofactor">
    <cofactor evidence="1">
        <name>Mg(2+)</name>
        <dbReference type="ChEBI" id="CHEBI:18420"/>
    </cofactor>
</comment>
<evidence type="ECO:0000259" key="3">
    <source>
        <dbReference type="Pfam" id="PF14214"/>
    </source>
</evidence>
<dbReference type="GO" id="GO:0016787">
    <property type="term" value="F:hydrolase activity"/>
    <property type="evidence" value="ECO:0007669"/>
    <property type="project" value="UniProtKB-KW"/>
</dbReference>
<dbReference type="GO" id="GO:0006310">
    <property type="term" value="P:DNA recombination"/>
    <property type="evidence" value="ECO:0007669"/>
    <property type="project" value="UniProtKB-KW"/>
</dbReference>
<dbReference type="Pfam" id="PF21530">
    <property type="entry name" value="Pif1_2B_dom"/>
    <property type="match status" value="1"/>
</dbReference>
<dbReference type="Pfam" id="PF05970">
    <property type="entry name" value="PIF1"/>
    <property type="match status" value="1"/>
</dbReference>
<dbReference type="FunFam" id="3.40.50.300:FF:002884">
    <property type="entry name" value="ATP-dependent DNA helicase"/>
    <property type="match status" value="1"/>
</dbReference>
<evidence type="ECO:0000313" key="6">
    <source>
        <dbReference type="EnsemblPlants" id="KRH63187"/>
    </source>
</evidence>
<evidence type="ECO:0000313" key="7">
    <source>
        <dbReference type="Proteomes" id="UP000008827"/>
    </source>
</evidence>
<dbReference type="EC" id="5.6.2.3" evidence="1"/>
<protein>
    <recommendedName>
        <fullName evidence="1">ATP-dependent DNA helicase</fullName>
        <ecNumber evidence="1">5.6.2.3</ecNumber>
    </recommendedName>
</protein>
<dbReference type="SUPFAM" id="SSF52540">
    <property type="entry name" value="P-loop containing nucleoside triphosphate hydrolases"/>
    <property type="match status" value="2"/>
</dbReference>
<dbReference type="InterPro" id="IPR010285">
    <property type="entry name" value="DNA_helicase_pif1-like_DEAD"/>
</dbReference>